<sequence length="218" mass="24447">MNLTLLWIILCICAYLIGSIPFGYIIGMIFHHQDIRKGGSGNIGATNALRLYGALSGIAVLILDFLKGFIVAWLLYKVVPDKFGYLIGDKPLNAFIFNLPALMVILGHMYSVFLGFKGGKGVSTALGVFIYIATIPMLLSLVVFLIVVAITRYVSLGSIVTAFSFFIIDFLWNILVIKDYTFPWFQLTVVLLIIYKHYPNILRLLEHQETKISFKKGQ</sequence>
<organism evidence="1 2">
    <name type="scientific">Candidatus Syntrophosphaera thermopropionivorans</name>
    <dbReference type="NCBI Taxonomy" id="2593015"/>
    <lineage>
        <taxon>Bacteria</taxon>
        <taxon>Pseudomonadati</taxon>
        <taxon>Candidatus Cloacimonadota</taxon>
        <taxon>Candidatus Cloacimonadia</taxon>
        <taxon>Candidatus Cloacimonadales</taxon>
        <taxon>Candidatus Cloacimonadaceae</taxon>
        <taxon>Candidatus Syntrophosphaera</taxon>
    </lineage>
</organism>
<reference evidence="1" key="1">
    <citation type="submission" date="2019-03" db="EMBL/GenBank/DDBJ databases">
        <title>Candidatus Syntrophosphaera thermopropionivorans: a novel player in syntrophic propionate oxidation during anaerobic digestion.</title>
        <authorList>
            <person name="Dyksma S."/>
        </authorList>
    </citation>
    <scope>NUCLEOTIDE SEQUENCE</scope>
    <source>
        <strain evidence="1">W5</strain>
    </source>
</reference>
<dbReference type="EC" id="2.3.1.15" evidence="1"/>
<protein>
    <submittedName>
        <fullName evidence="1">Glycerol-3-phosphate 1-O-acyltransferase</fullName>
        <ecNumber evidence="1">2.3.1.15</ecNumber>
    </submittedName>
</protein>
<gene>
    <name evidence="1" type="primary">plsY</name>
    <name evidence="1" type="ORF">E0946_01935</name>
</gene>
<dbReference type="EMBL" id="SMOG01000002">
    <property type="protein sequence ID" value="TDF74210.1"/>
    <property type="molecule type" value="Genomic_DNA"/>
</dbReference>
<accession>A0AC61QKJ9</accession>
<evidence type="ECO:0000313" key="2">
    <source>
        <dbReference type="Proteomes" id="UP000294588"/>
    </source>
</evidence>
<keyword evidence="1" id="KW-0012">Acyltransferase</keyword>
<evidence type="ECO:0000313" key="1">
    <source>
        <dbReference type="EMBL" id="TDF74210.1"/>
    </source>
</evidence>
<comment type="caution">
    <text evidence="1">The sequence shown here is derived from an EMBL/GenBank/DDBJ whole genome shotgun (WGS) entry which is preliminary data.</text>
</comment>
<dbReference type="Proteomes" id="UP000294588">
    <property type="component" value="Unassembled WGS sequence"/>
</dbReference>
<keyword evidence="2" id="KW-1185">Reference proteome</keyword>
<name>A0AC61QKJ9_9BACT</name>
<proteinExistence type="predicted"/>
<keyword evidence="1" id="KW-0808">Transferase</keyword>